<dbReference type="PROSITE" id="PS50995">
    <property type="entry name" value="HTH_MARR_2"/>
    <property type="match status" value="1"/>
</dbReference>
<dbReference type="PANTHER" id="PTHR33164">
    <property type="entry name" value="TRANSCRIPTIONAL REGULATOR, MARR FAMILY"/>
    <property type="match status" value="1"/>
</dbReference>
<dbReference type="InterPro" id="IPR039422">
    <property type="entry name" value="MarR/SlyA-like"/>
</dbReference>
<evidence type="ECO:0000313" key="3">
    <source>
        <dbReference type="Proteomes" id="UP000325466"/>
    </source>
</evidence>
<dbReference type="SUPFAM" id="SSF46785">
    <property type="entry name" value="Winged helix' DNA-binding domain"/>
    <property type="match status" value="1"/>
</dbReference>
<dbReference type="InterPro" id="IPR000835">
    <property type="entry name" value="HTH_MarR-typ"/>
</dbReference>
<evidence type="ECO:0000259" key="1">
    <source>
        <dbReference type="PROSITE" id="PS50995"/>
    </source>
</evidence>
<dbReference type="Gene3D" id="1.10.10.10">
    <property type="entry name" value="Winged helix-like DNA-binding domain superfamily/Winged helix DNA-binding domain"/>
    <property type="match status" value="1"/>
</dbReference>
<reference evidence="2 3" key="1">
    <citation type="journal article" date="2018" name="Biodegradation">
        <title>1,4-Dioxane degradation characteristics of Rhodococcus aetherivorans JCM 14343.</title>
        <authorList>
            <person name="Inoue D."/>
            <person name="Tsunoda T."/>
            <person name="Yamamoto N."/>
            <person name="Ike M."/>
            <person name="Sei K."/>
        </authorList>
    </citation>
    <scope>NUCLEOTIDE SEQUENCE [LARGE SCALE GENOMIC DNA]</scope>
    <source>
        <strain evidence="2 3">JCM 14343</strain>
    </source>
</reference>
<protein>
    <submittedName>
        <fullName evidence="2">Transcriptional regulator, MarR family</fullName>
    </submittedName>
</protein>
<dbReference type="InterPro" id="IPR036390">
    <property type="entry name" value="WH_DNA-bd_sf"/>
</dbReference>
<name>A0ABQ0YGC1_9NOCA</name>
<dbReference type="Proteomes" id="UP000325466">
    <property type="component" value="Unassembled WGS sequence"/>
</dbReference>
<dbReference type="InterPro" id="IPR036388">
    <property type="entry name" value="WH-like_DNA-bd_sf"/>
</dbReference>
<sequence length="187" mass="20194">MGEPGDRDAVDAIVAHWAVARPELDVSGLKVFGRLHRSFLVYKSRIAPTFEEHGINDSGFDVLACLRRAVPHHRLTAGELADQTLVTTGGLSLRVNRLEQAGLVTRSKDSQDARVVYVELTPAGAALVDSVADAHFAKLRAMLGDLDTDERETLARLLARLEHSARAAEFEDSGTGVGVDSDADRPV</sequence>
<keyword evidence="3" id="KW-1185">Reference proteome</keyword>
<dbReference type="Pfam" id="PF12802">
    <property type="entry name" value="MarR_2"/>
    <property type="match status" value="1"/>
</dbReference>
<organism evidence="2 3">
    <name type="scientific">Rhodococcus aetherivorans</name>
    <dbReference type="NCBI Taxonomy" id="191292"/>
    <lineage>
        <taxon>Bacteria</taxon>
        <taxon>Bacillati</taxon>
        <taxon>Actinomycetota</taxon>
        <taxon>Actinomycetes</taxon>
        <taxon>Mycobacteriales</taxon>
        <taxon>Nocardiaceae</taxon>
        <taxon>Rhodococcus</taxon>
    </lineage>
</organism>
<accession>A0ABQ0YGC1</accession>
<evidence type="ECO:0000313" key="2">
    <source>
        <dbReference type="EMBL" id="GES35522.1"/>
    </source>
</evidence>
<dbReference type="PRINTS" id="PR00598">
    <property type="entry name" value="HTHMARR"/>
</dbReference>
<gene>
    <name evidence="2" type="ORF">RAJCM14343_0771</name>
</gene>
<dbReference type="EMBL" id="BLAH01000022">
    <property type="protein sequence ID" value="GES35522.1"/>
    <property type="molecule type" value="Genomic_DNA"/>
</dbReference>
<comment type="caution">
    <text evidence="2">The sequence shown here is derived from an EMBL/GenBank/DDBJ whole genome shotgun (WGS) entry which is preliminary data.</text>
</comment>
<feature type="domain" description="HTH marR-type" evidence="1">
    <location>
        <begin position="28"/>
        <end position="163"/>
    </location>
</feature>
<dbReference type="SMART" id="SM00347">
    <property type="entry name" value="HTH_MARR"/>
    <property type="match status" value="1"/>
</dbReference>
<dbReference type="PANTHER" id="PTHR33164:SF104">
    <property type="entry name" value="TRANSCRIPTIONAL REGULATORY PROTEIN"/>
    <property type="match status" value="1"/>
</dbReference>
<proteinExistence type="predicted"/>